<keyword evidence="5" id="KW-1185">Reference proteome</keyword>
<evidence type="ECO:0000256" key="1">
    <source>
        <dbReference type="SAM" id="MobiDB-lite"/>
    </source>
</evidence>
<dbReference type="AlphaFoldDB" id="A0A9W6IK29"/>
<protein>
    <recommendedName>
        <fullName evidence="3">EF-hand domain-containing protein</fullName>
    </recommendedName>
</protein>
<gene>
    <name evidence="4" type="ORF">GCM10017621_02320</name>
</gene>
<evidence type="ECO:0000313" key="4">
    <source>
        <dbReference type="EMBL" id="GLK50724.1"/>
    </source>
</evidence>
<dbReference type="InterPro" id="IPR002048">
    <property type="entry name" value="EF_hand_dom"/>
</dbReference>
<accession>A0A9W6IK29</accession>
<reference evidence="4" key="2">
    <citation type="submission" date="2023-01" db="EMBL/GenBank/DDBJ databases">
        <authorList>
            <person name="Sun Q."/>
            <person name="Evtushenko L."/>
        </authorList>
    </citation>
    <scope>NUCLEOTIDE SEQUENCE</scope>
    <source>
        <strain evidence="4">VKM B-1513</strain>
    </source>
</reference>
<dbReference type="PROSITE" id="PS50222">
    <property type="entry name" value="EF_HAND_2"/>
    <property type="match status" value="1"/>
</dbReference>
<dbReference type="InterPro" id="IPR018247">
    <property type="entry name" value="EF_Hand_1_Ca_BS"/>
</dbReference>
<dbReference type="Gene3D" id="1.10.238.10">
    <property type="entry name" value="EF-hand"/>
    <property type="match status" value="2"/>
</dbReference>
<feature type="signal peptide" evidence="2">
    <location>
        <begin position="1"/>
        <end position="24"/>
    </location>
</feature>
<dbReference type="Proteomes" id="UP001143486">
    <property type="component" value="Unassembled WGS sequence"/>
</dbReference>
<feature type="compositionally biased region" description="Basic and acidic residues" evidence="1">
    <location>
        <begin position="125"/>
        <end position="135"/>
    </location>
</feature>
<name>A0A9W6IK29_9PROT</name>
<dbReference type="RefSeq" id="WP_271185123.1">
    <property type="nucleotide sequence ID" value="NZ_BSFE01000001.1"/>
</dbReference>
<reference evidence="4" key="1">
    <citation type="journal article" date="2014" name="Int. J. Syst. Evol. Microbiol.">
        <title>Complete genome sequence of Corynebacterium casei LMG S-19264T (=DSM 44701T), isolated from a smear-ripened cheese.</title>
        <authorList>
            <consortium name="US DOE Joint Genome Institute (JGI-PGF)"/>
            <person name="Walter F."/>
            <person name="Albersmeier A."/>
            <person name="Kalinowski J."/>
            <person name="Ruckert C."/>
        </authorList>
    </citation>
    <scope>NUCLEOTIDE SEQUENCE</scope>
    <source>
        <strain evidence="4">VKM B-1513</strain>
    </source>
</reference>
<organism evidence="4 5">
    <name type="scientific">Maricaulis virginensis</name>
    <dbReference type="NCBI Taxonomy" id="144022"/>
    <lineage>
        <taxon>Bacteria</taxon>
        <taxon>Pseudomonadati</taxon>
        <taxon>Pseudomonadota</taxon>
        <taxon>Alphaproteobacteria</taxon>
        <taxon>Maricaulales</taxon>
        <taxon>Maricaulaceae</taxon>
        <taxon>Maricaulis</taxon>
    </lineage>
</organism>
<feature type="region of interest" description="Disordered" evidence="1">
    <location>
        <begin position="100"/>
        <end position="135"/>
    </location>
</feature>
<evidence type="ECO:0000259" key="3">
    <source>
        <dbReference type="PROSITE" id="PS50222"/>
    </source>
</evidence>
<keyword evidence="2" id="KW-0732">Signal</keyword>
<evidence type="ECO:0000313" key="5">
    <source>
        <dbReference type="Proteomes" id="UP001143486"/>
    </source>
</evidence>
<dbReference type="InterPro" id="IPR011992">
    <property type="entry name" value="EF-hand-dom_pair"/>
</dbReference>
<feature type="compositionally biased region" description="Basic and acidic residues" evidence="1">
    <location>
        <begin position="100"/>
        <end position="114"/>
    </location>
</feature>
<feature type="chain" id="PRO_5040734420" description="EF-hand domain-containing protein" evidence="2">
    <location>
        <begin position="25"/>
        <end position="184"/>
    </location>
</feature>
<comment type="caution">
    <text evidence="4">The sequence shown here is derived from an EMBL/GenBank/DDBJ whole genome shotgun (WGS) entry which is preliminary data.</text>
</comment>
<sequence>MKHTKMIVLLAGSTLMLAGAAAEAAGPGGMRGHGGGRDGGHGHAMMVLRAADANGDNSITQAEVDSLQAEMFAWMDRNSDGYLDEADQSPVHARMRAIRAEERAERAGDGEGRRWGRRGGGSEGGPRHMRADADEDGRISRAEFLERENRLFNRLDSDEDGVVTPAELDASVERRQDRRFWWRD</sequence>
<dbReference type="PROSITE" id="PS00018">
    <property type="entry name" value="EF_HAND_1"/>
    <property type="match status" value="2"/>
</dbReference>
<proteinExistence type="predicted"/>
<feature type="domain" description="EF-hand" evidence="3">
    <location>
        <begin position="143"/>
        <end position="178"/>
    </location>
</feature>
<dbReference type="SUPFAM" id="SSF47473">
    <property type="entry name" value="EF-hand"/>
    <property type="match status" value="1"/>
</dbReference>
<evidence type="ECO:0000256" key="2">
    <source>
        <dbReference type="SAM" id="SignalP"/>
    </source>
</evidence>
<dbReference type="EMBL" id="BSFE01000001">
    <property type="protein sequence ID" value="GLK50724.1"/>
    <property type="molecule type" value="Genomic_DNA"/>
</dbReference>
<dbReference type="Pfam" id="PF13202">
    <property type="entry name" value="EF-hand_5"/>
    <property type="match status" value="2"/>
</dbReference>
<dbReference type="GO" id="GO:0005509">
    <property type="term" value="F:calcium ion binding"/>
    <property type="evidence" value="ECO:0007669"/>
    <property type="project" value="InterPro"/>
</dbReference>